<protein>
    <recommendedName>
        <fullName evidence="3">histidine kinase</fullName>
        <ecNumber evidence="3">2.7.13.3</ecNumber>
    </recommendedName>
</protein>
<dbReference type="Pfam" id="PF01590">
    <property type="entry name" value="GAF"/>
    <property type="match status" value="1"/>
</dbReference>
<dbReference type="InterPro" id="IPR001610">
    <property type="entry name" value="PAC"/>
</dbReference>
<dbReference type="CDD" id="cd00130">
    <property type="entry name" value="PAS"/>
    <property type="match status" value="2"/>
</dbReference>
<dbReference type="SUPFAM" id="SSF47384">
    <property type="entry name" value="Homodimeric domain of signal transducing histidine kinase"/>
    <property type="match status" value="1"/>
</dbReference>
<dbReference type="PANTHER" id="PTHR47429:SF2">
    <property type="entry name" value="PROTEIN TWIN LOV 1"/>
    <property type="match status" value="1"/>
</dbReference>
<dbReference type="SUPFAM" id="SSF55785">
    <property type="entry name" value="PYP-like sensor domain (PAS domain)"/>
    <property type="match status" value="2"/>
</dbReference>
<sequence>MKTSEPARGKDEHEAARLAAIKHLGAVRPEVDQVLQGLVDDVREAFETDLCMVNLILSDVQYFRAWSGELSEDLAEARQNPREHSMCRYVVEAEAPLLVEDFLATEELENHYACVNYGIRFYAGVPLVTSEGYTIGSLCLIDSWPKEISEQQMSLLAAFGRAVVGRIELLGALGREQAAREDESRRSKELQHVLNSSRDMIATVSAAGVFKTMNPACAPILGYEPGELVGRNYIDLVYPDDRTLSAGLITAIEDGETEVRFENRCLRKDGGLVWVEWSATSPREEGVAYCVARDITERKRTEEELLKNSALVELLQAVAVAANEAENVEEAIRYGLELIWTHTEWPVGHAYLVEDSLGEAVSTSIWHLDDPERFEGFVEATESTHLALGVGLPGRVLASGRADWIQEVMEDKNFPRARQADAVGIRSGFAFPVLVGREVVAILEFFSTEPAEPDERLLEVISQVGIQLGRVAERERAEEKMRRLNETLESRIAERTAQLEAVVAELRENAKALRLRTRALDASSNGIVISDPNLPDNPIIYANPSFEHMSGYAAEEVLSKNCRFLQGVDKDQPALEELRTAIEAKRDSTVILRNYRKDGSLFWNELSISPVFDEEERLINFIGVQNDATERKRTEEEIRELNETLEIRVVERTAQLQDVVTALEDAKGELEEARDAAEAANRAKSNFLANMSHEIRTPMNGVIGMAELLL</sequence>
<dbReference type="SMART" id="SM00091">
    <property type="entry name" value="PAS"/>
    <property type="match status" value="2"/>
</dbReference>
<feature type="domain" description="PAS" evidence="8">
    <location>
        <begin position="186"/>
        <end position="242"/>
    </location>
</feature>
<comment type="subcellular location">
    <subcellularLocation>
        <location evidence="2">Cell membrane</location>
    </subcellularLocation>
</comment>
<dbReference type="AlphaFoldDB" id="A0A6J4R3S0"/>
<feature type="domain" description="PAC" evidence="9">
    <location>
        <begin position="255"/>
        <end position="307"/>
    </location>
</feature>
<dbReference type="InterPro" id="IPR003661">
    <property type="entry name" value="HisK_dim/P_dom"/>
</dbReference>
<organism evidence="10">
    <name type="scientific">uncultured Rubrobacteraceae bacterium</name>
    <dbReference type="NCBI Taxonomy" id="349277"/>
    <lineage>
        <taxon>Bacteria</taxon>
        <taxon>Bacillati</taxon>
        <taxon>Actinomycetota</taxon>
        <taxon>Rubrobacteria</taxon>
        <taxon>Rubrobacterales</taxon>
        <taxon>Rubrobacteraceae</taxon>
        <taxon>environmental samples</taxon>
    </lineage>
</organism>
<dbReference type="Gene3D" id="1.10.287.130">
    <property type="match status" value="1"/>
</dbReference>
<dbReference type="Gene3D" id="3.30.450.40">
    <property type="match status" value="2"/>
</dbReference>
<dbReference type="InterPro" id="IPR003018">
    <property type="entry name" value="GAF"/>
</dbReference>
<dbReference type="InterPro" id="IPR000700">
    <property type="entry name" value="PAS-assoc_C"/>
</dbReference>
<keyword evidence="5" id="KW-0288">FMN</keyword>
<evidence type="ECO:0000256" key="1">
    <source>
        <dbReference type="ARBA" id="ARBA00000085"/>
    </source>
</evidence>
<dbReference type="InterPro" id="IPR013655">
    <property type="entry name" value="PAS_fold_3"/>
</dbReference>
<dbReference type="PROSITE" id="PS50112">
    <property type="entry name" value="PAS"/>
    <property type="match status" value="2"/>
</dbReference>
<dbReference type="InterPro" id="IPR036097">
    <property type="entry name" value="HisK_dim/P_sf"/>
</dbReference>
<dbReference type="SMART" id="SM00086">
    <property type="entry name" value="PAC"/>
    <property type="match status" value="2"/>
</dbReference>
<evidence type="ECO:0000256" key="2">
    <source>
        <dbReference type="ARBA" id="ARBA00004236"/>
    </source>
</evidence>
<keyword evidence="4" id="KW-0285">Flavoprotein</keyword>
<feature type="domain" description="PAC" evidence="9">
    <location>
        <begin position="586"/>
        <end position="640"/>
    </location>
</feature>
<dbReference type="PROSITE" id="PS50113">
    <property type="entry name" value="PAC"/>
    <property type="match status" value="2"/>
</dbReference>
<dbReference type="InterPro" id="IPR029016">
    <property type="entry name" value="GAF-like_dom_sf"/>
</dbReference>
<evidence type="ECO:0000256" key="4">
    <source>
        <dbReference type="ARBA" id="ARBA00022630"/>
    </source>
</evidence>
<dbReference type="InterPro" id="IPR000014">
    <property type="entry name" value="PAS"/>
</dbReference>
<dbReference type="EMBL" id="CADCVE010000077">
    <property type="protein sequence ID" value="CAA9460553.1"/>
    <property type="molecule type" value="Genomic_DNA"/>
</dbReference>
<evidence type="ECO:0000256" key="3">
    <source>
        <dbReference type="ARBA" id="ARBA00012438"/>
    </source>
</evidence>
<dbReference type="EC" id="2.7.13.3" evidence="3"/>
<evidence type="ECO:0000259" key="8">
    <source>
        <dbReference type="PROSITE" id="PS50112"/>
    </source>
</evidence>
<evidence type="ECO:0000256" key="6">
    <source>
        <dbReference type="ARBA" id="ARBA00022991"/>
    </source>
</evidence>
<dbReference type="NCBIfam" id="TIGR00229">
    <property type="entry name" value="sensory_box"/>
    <property type="match status" value="2"/>
</dbReference>
<gene>
    <name evidence="10" type="ORF">AVDCRST_MAG28-3244</name>
</gene>
<keyword evidence="7" id="KW-0175">Coiled coil</keyword>
<comment type="catalytic activity">
    <reaction evidence="1">
        <text>ATP + protein L-histidine = ADP + protein N-phospho-L-histidine.</text>
        <dbReference type="EC" id="2.7.13.3"/>
    </reaction>
</comment>
<feature type="domain" description="PAS" evidence="8">
    <location>
        <begin position="512"/>
        <end position="561"/>
    </location>
</feature>
<evidence type="ECO:0000256" key="7">
    <source>
        <dbReference type="SAM" id="Coils"/>
    </source>
</evidence>
<dbReference type="Gene3D" id="3.30.450.20">
    <property type="entry name" value="PAS domain"/>
    <property type="match status" value="2"/>
</dbReference>
<dbReference type="Pfam" id="PF08447">
    <property type="entry name" value="PAS_3"/>
    <property type="match status" value="1"/>
</dbReference>
<dbReference type="SMART" id="SM00065">
    <property type="entry name" value="GAF"/>
    <property type="match status" value="2"/>
</dbReference>
<reference evidence="10" key="1">
    <citation type="submission" date="2020-02" db="EMBL/GenBank/DDBJ databases">
        <authorList>
            <person name="Meier V. D."/>
        </authorList>
    </citation>
    <scope>NUCLEOTIDE SEQUENCE</scope>
    <source>
        <strain evidence="10">AVDCRST_MAG28</strain>
    </source>
</reference>
<dbReference type="InterPro" id="IPR035965">
    <property type="entry name" value="PAS-like_dom_sf"/>
</dbReference>
<accession>A0A6J4R3S0</accession>
<evidence type="ECO:0000313" key="10">
    <source>
        <dbReference type="EMBL" id="CAA9460553.1"/>
    </source>
</evidence>
<keyword evidence="6" id="KW-0157">Chromophore</keyword>
<name>A0A6J4R3S0_9ACTN</name>
<dbReference type="GO" id="GO:0005886">
    <property type="term" value="C:plasma membrane"/>
    <property type="evidence" value="ECO:0007669"/>
    <property type="project" value="UniProtKB-SubCell"/>
</dbReference>
<dbReference type="SUPFAM" id="SSF55781">
    <property type="entry name" value="GAF domain-like"/>
    <property type="match status" value="2"/>
</dbReference>
<dbReference type="GO" id="GO:0000155">
    <property type="term" value="F:phosphorelay sensor kinase activity"/>
    <property type="evidence" value="ECO:0007669"/>
    <property type="project" value="InterPro"/>
</dbReference>
<dbReference type="Pfam" id="PF13185">
    <property type="entry name" value="GAF_2"/>
    <property type="match status" value="1"/>
</dbReference>
<dbReference type="PANTHER" id="PTHR47429">
    <property type="entry name" value="PROTEIN TWIN LOV 1"/>
    <property type="match status" value="1"/>
</dbReference>
<dbReference type="Pfam" id="PF00512">
    <property type="entry name" value="HisKA"/>
    <property type="match status" value="1"/>
</dbReference>
<feature type="coiled-coil region" evidence="7">
    <location>
        <begin position="474"/>
        <end position="516"/>
    </location>
</feature>
<proteinExistence type="predicted"/>
<dbReference type="CDD" id="cd00082">
    <property type="entry name" value="HisKA"/>
    <property type="match status" value="1"/>
</dbReference>
<feature type="coiled-coil region" evidence="7">
    <location>
        <begin position="624"/>
        <end position="690"/>
    </location>
</feature>
<evidence type="ECO:0000259" key="9">
    <source>
        <dbReference type="PROSITE" id="PS50113"/>
    </source>
</evidence>
<dbReference type="Pfam" id="PF13426">
    <property type="entry name" value="PAS_9"/>
    <property type="match status" value="1"/>
</dbReference>
<evidence type="ECO:0000256" key="5">
    <source>
        <dbReference type="ARBA" id="ARBA00022643"/>
    </source>
</evidence>